<dbReference type="EMBL" id="JAHIBW010000030">
    <property type="protein sequence ID" value="KAG7295584.1"/>
    <property type="molecule type" value="Genomic_DNA"/>
</dbReference>
<organism evidence="2 3">
    <name type="scientific">Plutella xylostella</name>
    <name type="common">Diamondback moth</name>
    <name type="synonym">Plutella maculipennis</name>
    <dbReference type="NCBI Taxonomy" id="51655"/>
    <lineage>
        <taxon>Eukaryota</taxon>
        <taxon>Metazoa</taxon>
        <taxon>Ecdysozoa</taxon>
        <taxon>Arthropoda</taxon>
        <taxon>Hexapoda</taxon>
        <taxon>Insecta</taxon>
        <taxon>Pterygota</taxon>
        <taxon>Neoptera</taxon>
        <taxon>Endopterygota</taxon>
        <taxon>Lepidoptera</taxon>
        <taxon>Glossata</taxon>
        <taxon>Ditrysia</taxon>
        <taxon>Yponomeutoidea</taxon>
        <taxon>Plutellidae</taxon>
        <taxon>Plutella</taxon>
    </lineage>
</organism>
<evidence type="ECO:0000313" key="3">
    <source>
        <dbReference type="Proteomes" id="UP000823941"/>
    </source>
</evidence>
<feature type="compositionally biased region" description="Basic residues" evidence="1">
    <location>
        <begin position="92"/>
        <end position="101"/>
    </location>
</feature>
<dbReference type="Proteomes" id="UP000823941">
    <property type="component" value="Chromosome 30"/>
</dbReference>
<keyword evidence="3" id="KW-1185">Reference proteome</keyword>
<sequence>MPDVASPLDQGSPPRQLPPTIELPTSQNDIPNRETDIENEVWVEASAERSGDGDSSGAPTMSTSGTQPPRNIDQPSADENVVGTPYADRLRPRLKKINYKN</sequence>
<accession>A0ABQ7PRR7</accession>
<protein>
    <submittedName>
        <fullName evidence="2">Uncharacterized protein</fullName>
    </submittedName>
</protein>
<gene>
    <name evidence="2" type="ORF">JYU34_021829</name>
</gene>
<evidence type="ECO:0000256" key="1">
    <source>
        <dbReference type="SAM" id="MobiDB-lite"/>
    </source>
</evidence>
<reference evidence="2 3" key="1">
    <citation type="submission" date="2021-06" db="EMBL/GenBank/DDBJ databases">
        <title>A haploid diamondback moth (Plutella xylostella L.) genome assembly resolves 31 chromosomes and identifies a diamide resistance mutation.</title>
        <authorList>
            <person name="Ward C.M."/>
            <person name="Perry K.D."/>
            <person name="Baker G."/>
            <person name="Powis K."/>
            <person name="Heckel D.G."/>
            <person name="Baxter S.W."/>
        </authorList>
    </citation>
    <scope>NUCLEOTIDE SEQUENCE [LARGE SCALE GENOMIC DNA]</scope>
    <source>
        <strain evidence="2 3">LV</strain>
        <tissue evidence="2">Single pupa</tissue>
    </source>
</reference>
<name>A0ABQ7PRR7_PLUXY</name>
<comment type="caution">
    <text evidence="2">The sequence shown here is derived from an EMBL/GenBank/DDBJ whole genome shotgun (WGS) entry which is preliminary data.</text>
</comment>
<evidence type="ECO:0000313" key="2">
    <source>
        <dbReference type="EMBL" id="KAG7295584.1"/>
    </source>
</evidence>
<proteinExistence type="predicted"/>
<feature type="region of interest" description="Disordered" evidence="1">
    <location>
        <begin position="1"/>
        <end position="101"/>
    </location>
</feature>
<feature type="compositionally biased region" description="Polar residues" evidence="1">
    <location>
        <begin position="57"/>
        <end position="69"/>
    </location>
</feature>